<reference evidence="3 4" key="1">
    <citation type="submission" date="2013-08" db="EMBL/GenBank/DDBJ databases">
        <authorList>
            <person name="Huang J."/>
            <person name="Wang G."/>
        </authorList>
    </citation>
    <scope>NUCLEOTIDE SEQUENCE [LARGE SCALE GENOMIC DNA]</scope>
    <source>
        <strain evidence="3 4">JSM 076056</strain>
    </source>
</reference>
<dbReference type="GO" id="GO:0008080">
    <property type="term" value="F:N-acetyltransferase activity"/>
    <property type="evidence" value="ECO:0007669"/>
    <property type="project" value="InterPro"/>
</dbReference>
<name>A0A0A5GLK5_9BACI</name>
<comment type="caution">
    <text evidence="3">The sequence shown here is derived from an EMBL/GenBank/DDBJ whole genome shotgun (WGS) entry which is preliminary data.</text>
</comment>
<dbReference type="Gene3D" id="3.40.630.30">
    <property type="match status" value="1"/>
</dbReference>
<gene>
    <name evidence="3" type="ORF">N781_13415</name>
</gene>
<evidence type="ECO:0000256" key="1">
    <source>
        <dbReference type="ARBA" id="ARBA00022679"/>
    </source>
</evidence>
<evidence type="ECO:0000313" key="3">
    <source>
        <dbReference type="EMBL" id="KGX92884.1"/>
    </source>
</evidence>
<dbReference type="OrthoDB" id="46888at2"/>
<organism evidence="3 4">
    <name type="scientific">Pontibacillus halophilus JSM 076056 = DSM 19796</name>
    <dbReference type="NCBI Taxonomy" id="1385510"/>
    <lineage>
        <taxon>Bacteria</taxon>
        <taxon>Bacillati</taxon>
        <taxon>Bacillota</taxon>
        <taxon>Bacilli</taxon>
        <taxon>Bacillales</taxon>
        <taxon>Bacillaceae</taxon>
        <taxon>Pontibacillus</taxon>
    </lineage>
</organism>
<protein>
    <submittedName>
        <fullName evidence="3">Acetyltransferase</fullName>
    </submittedName>
</protein>
<dbReference type="CDD" id="cd04301">
    <property type="entry name" value="NAT_SF"/>
    <property type="match status" value="1"/>
</dbReference>
<dbReference type="STRING" id="1385510.GCA_000425205_01516"/>
<dbReference type="EMBL" id="AVPE01000004">
    <property type="protein sequence ID" value="KGX92884.1"/>
    <property type="molecule type" value="Genomic_DNA"/>
</dbReference>
<dbReference type="PROSITE" id="PS51186">
    <property type="entry name" value="GNAT"/>
    <property type="match status" value="1"/>
</dbReference>
<proteinExistence type="predicted"/>
<dbReference type="Pfam" id="PF00583">
    <property type="entry name" value="Acetyltransf_1"/>
    <property type="match status" value="1"/>
</dbReference>
<accession>A0A0A5GLK5</accession>
<dbReference type="Proteomes" id="UP000030528">
    <property type="component" value="Unassembled WGS sequence"/>
</dbReference>
<dbReference type="eggNOG" id="COG0456">
    <property type="taxonomic scope" value="Bacteria"/>
</dbReference>
<dbReference type="SUPFAM" id="SSF55729">
    <property type="entry name" value="Acyl-CoA N-acyltransferases (Nat)"/>
    <property type="match status" value="1"/>
</dbReference>
<dbReference type="InterPro" id="IPR000182">
    <property type="entry name" value="GNAT_dom"/>
</dbReference>
<keyword evidence="4" id="KW-1185">Reference proteome</keyword>
<evidence type="ECO:0000259" key="2">
    <source>
        <dbReference type="PROSITE" id="PS51186"/>
    </source>
</evidence>
<dbReference type="PANTHER" id="PTHR13947:SF37">
    <property type="entry name" value="LD18367P"/>
    <property type="match status" value="1"/>
</dbReference>
<feature type="domain" description="N-acetyltransferase" evidence="2">
    <location>
        <begin position="1"/>
        <end position="153"/>
    </location>
</feature>
<dbReference type="InterPro" id="IPR050769">
    <property type="entry name" value="NAT_camello-type"/>
</dbReference>
<evidence type="ECO:0000313" key="4">
    <source>
        <dbReference type="Proteomes" id="UP000030528"/>
    </source>
</evidence>
<dbReference type="AlphaFoldDB" id="A0A0A5GLK5"/>
<dbReference type="PANTHER" id="PTHR13947">
    <property type="entry name" value="GNAT FAMILY N-ACETYLTRANSFERASE"/>
    <property type="match status" value="1"/>
</dbReference>
<dbReference type="InterPro" id="IPR016181">
    <property type="entry name" value="Acyl_CoA_acyltransferase"/>
</dbReference>
<keyword evidence="1 3" id="KW-0808">Transferase</keyword>
<dbReference type="RefSeq" id="WP_026799954.1">
    <property type="nucleotide sequence ID" value="NZ_AULI01000006.1"/>
</dbReference>
<sequence length="156" mass="17561">MIQPLCTSDQSVCERIINLQLPAYEVEAELLGFKDIPPLNESAEDIQDSEELYYGYHVEGHLVGFVSIEDDETAGVLDITRLVVHPTYFRTGIGTTLLQYVLGLHNNQTKVRVMTGKMNIPAIALYEKFGFKAYEEIEVAPNVLLISMELIRNKGQ</sequence>